<evidence type="ECO:0000256" key="1">
    <source>
        <dbReference type="SAM" id="MobiDB-lite"/>
    </source>
</evidence>
<dbReference type="Proteomes" id="UP000708208">
    <property type="component" value="Unassembled WGS sequence"/>
</dbReference>
<accession>A0A8J2KQW7</accession>
<gene>
    <name evidence="3" type="ORF">AFUS01_LOCUS28018</name>
</gene>
<comment type="caution">
    <text evidence="3">The sequence shown here is derived from an EMBL/GenBank/DDBJ whole genome shotgun (WGS) entry which is preliminary data.</text>
</comment>
<sequence length="354" mass="40642">MYSIVEFDKNGGVAVVPTIWIEADKTKCLWPSTKSTGAIIAAVKKQTLPPPGKSWREHKLQKILKSYANYDEARKHLNKSTTRSDLTSDTDREPTKKRRLPASQLSNLETTSYPEGQCASKPVLEVVMDQLPGIQESLKNLHLKIDSYGMAAVTEPDSEFEDDEFKRAETVVELELISKRVCEQPDYRRKLIINLSRAGGGNRTCSKFLTKMLTEIMSDEVAMNYSYKGQRDKQSFEDLQLKSIFAACLKKHPLTRKTSLVFDVELAIGDRSEWTERLQRPANMMTRRRMKRAPNLVVKQHSMRLGEKRRVKRRLTWLVSLGKKECAHPPKMSGLTRLKLGKLQQTYNYVFTWD</sequence>
<name>A0A8J2KQW7_9HEXA</name>
<dbReference type="InterPro" id="IPR032071">
    <property type="entry name" value="DUF4806"/>
</dbReference>
<feature type="domain" description="DUF4806" evidence="2">
    <location>
        <begin position="170"/>
        <end position="240"/>
    </location>
</feature>
<evidence type="ECO:0000313" key="3">
    <source>
        <dbReference type="EMBL" id="CAG7817449.1"/>
    </source>
</evidence>
<keyword evidence="4" id="KW-1185">Reference proteome</keyword>
<evidence type="ECO:0000259" key="2">
    <source>
        <dbReference type="Pfam" id="PF16064"/>
    </source>
</evidence>
<dbReference type="PANTHER" id="PTHR34153:SF2">
    <property type="entry name" value="SI:CH211-262H13.3-RELATED"/>
    <property type="match status" value="1"/>
</dbReference>
<dbReference type="Pfam" id="PF16064">
    <property type="entry name" value="DUF4806"/>
    <property type="match status" value="1"/>
</dbReference>
<organism evidence="3 4">
    <name type="scientific">Allacma fusca</name>
    <dbReference type="NCBI Taxonomy" id="39272"/>
    <lineage>
        <taxon>Eukaryota</taxon>
        <taxon>Metazoa</taxon>
        <taxon>Ecdysozoa</taxon>
        <taxon>Arthropoda</taxon>
        <taxon>Hexapoda</taxon>
        <taxon>Collembola</taxon>
        <taxon>Symphypleona</taxon>
        <taxon>Sminthuridae</taxon>
        <taxon>Allacma</taxon>
    </lineage>
</organism>
<feature type="compositionally biased region" description="Polar residues" evidence="1">
    <location>
        <begin position="103"/>
        <end position="114"/>
    </location>
</feature>
<dbReference type="AlphaFoldDB" id="A0A8J2KQW7"/>
<proteinExistence type="predicted"/>
<dbReference type="PANTHER" id="PTHR34153">
    <property type="entry name" value="SI:CH211-262H13.3-RELATED-RELATED"/>
    <property type="match status" value="1"/>
</dbReference>
<reference evidence="3" key="1">
    <citation type="submission" date="2021-06" db="EMBL/GenBank/DDBJ databases">
        <authorList>
            <person name="Hodson N. C."/>
            <person name="Mongue J. A."/>
            <person name="Jaron S. K."/>
        </authorList>
    </citation>
    <scope>NUCLEOTIDE SEQUENCE</scope>
</reference>
<dbReference type="EMBL" id="CAJVCH010394377">
    <property type="protein sequence ID" value="CAG7817449.1"/>
    <property type="molecule type" value="Genomic_DNA"/>
</dbReference>
<dbReference type="OrthoDB" id="3598281at2759"/>
<evidence type="ECO:0000313" key="4">
    <source>
        <dbReference type="Proteomes" id="UP000708208"/>
    </source>
</evidence>
<feature type="region of interest" description="Disordered" evidence="1">
    <location>
        <begin position="76"/>
        <end position="114"/>
    </location>
</feature>
<protein>
    <recommendedName>
        <fullName evidence="2">DUF4806 domain-containing protein</fullName>
    </recommendedName>
</protein>